<accession>A0A2A6BYJ3</accession>
<accession>A0A8R1YRJ8</accession>
<dbReference type="PROSITE" id="PS00028">
    <property type="entry name" value="ZINC_FINGER_C2H2_1"/>
    <property type="match status" value="1"/>
</dbReference>
<dbReference type="GO" id="GO:0000978">
    <property type="term" value="F:RNA polymerase II cis-regulatory region sequence-specific DNA binding"/>
    <property type="evidence" value="ECO:0000318"/>
    <property type="project" value="GO_Central"/>
</dbReference>
<dbReference type="Gene3D" id="3.30.160.60">
    <property type="entry name" value="Classic Zinc Finger"/>
    <property type="match status" value="1"/>
</dbReference>
<evidence type="ECO:0000313" key="7">
    <source>
        <dbReference type="EnsemblMetazoa" id="PPA38598.1"/>
    </source>
</evidence>
<protein>
    <submittedName>
        <fullName evidence="7">C2H2-type domain-containing protein</fullName>
    </submittedName>
</protein>
<dbReference type="InterPro" id="IPR036236">
    <property type="entry name" value="Znf_C2H2_sf"/>
</dbReference>
<dbReference type="InterPro" id="IPR013087">
    <property type="entry name" value="Znf_C2H2_type"/>
</dbReference>
<dbReference type="GO" id="GO:0006355">
    <property type="term" value="P:regulation of DNA-templated transcription"/>
    <property type="evidence" value="ECO:0000318"/>
    <property type="project" value="GO_Central"/>
</dbReference>
<reference evidence="8" key="1">
    <citation type="journal article" date="2008" name="Nat. Genet.">
        <title>The Pristionchus pacificus genome provides a unique perspective on nematode lifestyle and parasitism.</title>
        <authorList>
            <person name="Dieterich C."/>
            <person name="Clifton S.W."/>
            <person name="Schuster L.N."/>
            <person name="Chinwalla A."/>
            <person name="Delehaunty K."/>
            <person name="Dinkelacker I."/>
            <person name="Fulton L."/>
            <person name="Fulton R."/>
            <person name="Godfrey J."/>
            <person name="Minx P."/>
            <person name="Mitreva M."/>
            <person name="Roeseler W."/>
            <person name="Tian H."/>
            <person name="Witte H."/>
            <person name="Yang S.P."/>
            <person name="Wilson R.K."/>
            <person name="Sommer R.J."/>
        </authorList>
    </citation>
    <scope>NUCLEOTIDE SEQUENCE [LARGE SCALE GENOMIC DNA]</scope>
    <source>
        <strain evidence="8">PS312</strain>
    </source>
</reference>
<dbReference type="GO" id="GO:0008270">
    <property type="term" value="F:zinc ion binding"/>
    <property type="evidence" value="ECO:0007669"/>
    <property type="project" value="UniProtKB-KW"/>
</dbReference>
<dbReference type="SUPFAM" id="SSF57667">
    <property type="entry name" value="beta-beta-alpha zinc fingers"/>
    <property type="match status" value="1"/>
</dbReference>
<reference evidence="7" key="2">
    <citation type="submission" date="2022-06" db="UniProtKB">
        <authorList>
            <consortium name="EnsemblMetazoa"/>
        </authorList>
    </citation>
    <scope>IDENTIFICATION</scope>
    <source>
        <strain evidence="7">PS312</strain>
    </source>
</reference>
<evidence type="ECO:0000256" key="2">
    <source>
        <dbReference type="ARBA" id="ARBA00022723"/>
    </source>
</evidence>
<dbReference type="FunFam" id="3.30.160.60:FF:000446">
    <property type="entry name" value="Zinc finger protein"/>
    <property type="match status" value="1"/>
</dbReference>
<keyword evidence="8" id="KW-1185">Reference proteome</keyword>
<dbReference type="GO" id="GO:0000122">
    <property type="term" value="P:negative regulation of transcription by RNA polymerase II"/>
    <property type="evidence" value="ECO:0007669"/>
    <property type="project" value="UniProtKB-ARBA"/>
</dbReference>
<keyword evidence="5" id="KW-0862">Zinc</keyword>
<evidence type="ECO:0000313" key="8">
    <source>
        <dbReference type="Proteomes" id="UP000005239"/>
    </source>
</evidence>
<evidence type="ECO:0000256" key="4">
    <source>
        <dbReference type="ARBA" id="ARBA00022771"/>
    </source>
</evidence>
<organism evidence="7 8">
    <name type="scientific">Pristionchus pacificus</name>
    <name type="common">Parasitic nematode worm</name>
    <dbReference type="NCBI Taxonomy" id="54126"/>
    <lineage>
        <taxon>Eukaryota</taxon>
        <taxon>Metazoa</taxon>
        <taxon>Ecdysozoa</taxon>
        <taxon>Nematoda</taxon>
        <taxon>Chromadorea</taxon>
        <taxon>Rhabditida</taxon>
        <taxon>Rhabditina</taxon>
        <taxon>Diplogasteromorpha</taxon>
        <taxon>Diplogasteroidea</taxon>
        <taxon>Neodiplogasteridae</taxon>
        <taxon>Pristionchus</taxon>
    </lineage>
</organism>
<keyword evidence="6" id="KW-0539">Nucleus</keyword>
<comment type="subcellular location">
    <subcellularLocation>
        <location evidence="1">Nucleus</location>
    </subcellularLocation>
</comment>
<dbReference type="AlphaFoldDB" id="A0A2A6BYJ3"/>
<evidence type="ECO:0000256" key="5">
    <source>
        <dbReference type="ARBA" id="ARBA00022833"/>
    </source>
</evidence>
<dbReference type="GO" id="GO:0000981">
    <property type="term" value="F:DNA-binding transcription factor activity, RNA polymerase II-specific"/>
    <property type="evidence" value="ECO:0000318"/>
    <property type="project" value="GO_Central"/>
</dbReference>
<dbReference type="EnsemblMetazoa" id="PPA38598.1">
    <property type="protein sequence ID" value="PPA38598.1"/>
    <property type="gene ID" value="WBGene00276967"/>
</dbReference>
<dbReference type="SMART" id="SM00355">
    <property type="entry name" value="ZnF_C2H2"/>
    <property type="match status" value="2"/>
</dbReference>
<dbReference type="GO" id="GO:0005634">
    <property type="term" value="C:nucleus"/>
    <property type="evidence" value="ECO:0007669"/>
    <property type="project" value="UniProtKB-SubCell"/>
</dbReference>
<name>A0A2A6BYJ3_PRIPA</name>
<dbReference type="PANTHER" id="PTHR24394">
    <property type="entry name" value="ZINC FINGER PROTEIN"/>
    <property type="match status" value="1"/>
</dbReference>
<proteinExistence type="predicted"/>
<keyword evidence="4" id="KW-0863">Zinc-finger</keyword>
<keyword evidence="3" id="KW-0677">Repeat</keyword>
<evidence type="ECO:0000256" key="3">
    <source>
        <dbReference type="ARBA" id="ARBA00022737"/>
    </source>
</evidence>
<evidence type="ECO:0000256" key="1">
    <source>
        <dbReference type="ARBA" id="ARBA00004123"/>
    </source>
</evidence>
<dbReference type="Proteomes" id="UP000005239">
    <property type="component" value="Unassembled WGS sequence"/>
</dbReference>
<gene>
    <name evidence="7" type="primary">WBGene00276967</name>
</gene>
<dbReference type="OrthoDB" id="6077919at2759"/>
<dbReference type="PANTHER" id="PTHR24394:SF29">
    <property type="entry name" value="MYONEURIN"/>
    <property type="match status" value="1"/>
</dbReference>
<evidence type="ECO:0000256" key="6">
    <source>
        <dbReference type="ARBA" id="ARBA00023242"/>
    </source>
</evidence>
<sequence length="304" mass="35335">MDLKAYDDLREFFFISSDRNGSNSIVNESTSAILPERCSLEMPAAAEPSSKWEQCKGEDNSFHIDAICDSHASPSADQSSHWEKYADEKDNLQGKSDLETNLVEELVVTHSEYHTVQYGVDIVSEDLYGILSSSQYEETPNDDSKWCARSEERHVLNEKLFCRSRTPRCRSVENDHPYSCPFCSKVFFFFLMMLKLRGMRFVGQILLSLSYLHVLTEILNIMTFESFNKKWRLSCHMEQVHTKIRNFSCSQCDKKFRSDYDLKRHSTTHTGQRFVCYHCDTGFASKQRVACHIRRSIACWDRKS</sequence>
<dbReference type="PROSITE" id="PS50157">
    <property type="entry name" value="ZINC_FINGER_C2H2_2"/>
    <property type="match status" value="1"/>
</dbReference>
<keyword evidence="2" id="KW-0479">Metal-binding</keyword>